<accession>A0A2I1GNB6</accession>
<sequence>MDNNEIPLINVPYPPELSVEEILSRRSDERLRSKAPNQYFIYRMAYIKQLRKIIGDNISMIRISPYISSSWSKEPLEVKEAYKRLSDQAENRLKEIRKTNTLVIIHESLSSPPPPPSPPTNNIIYGPTFFYPYFDYYYYYDYYNDCYYLY</sequence>
<comment type="caution">
    <text evidence="1">The sequence shown here is derived from an EMBL/GenBank/DDBJ whole genome shotgun (WGS) entry which is preliminary data.</text>
</comment>
<dbReference type="VEuPathDB" id="FungiDB:RhiirA1_394871"/>
<dbReference type="Gene3D" id="1.10.30.10">
    <property type="entry name" value="High mobility group box domain"/>
    <property type="match status" value="1"/>
</dbReference>
<reference evidence="1 2" key="1">
    <citation type="submission" date="2015-10" db="EMBL/GenBank/DDBJ databases">
        <title>Genome analyses suggest a sexual origin of heterokaryosis in a supposedly ancient asexual fungus.</title>
        <authorList>
            <person name="Ropars J."/>
            <person name="Sedzielewska K."/>
            <person name="Noel J."/>
            <person name="Charron P."/>
            <person name="Farinelli L."/>
            <person name="Marton T."/>
            <person name="Kruger M."/>
            <person name="Pelin A."/>
            <person name="Brachmann A."/>
            <person name="Corradi N."/>
        </authorList>
    </citation>
    <scope>NUCLEOTIDE SEQUENCE [LARGE SCALE GENOMIC DNA]</scope>
    <source>
        <strain evidence="1 2">A4</strain>
    </source>
</reference>
<name>A0A2I1GNB6_9GLOM</name>
<proteinExistence type="predicted"/>
<evidence type="ECO:0008006" key="3">
    <source>
        <dbReference type="Google" id="ProtNLM"/>
    </source>
</evidence>
<dbReference type="SUPFAM" id="SSF47095">
    <property type="entry name" value="HMG-box"/>
    <property type="match status" value="1"/>
</dbReference>
<dbReference type="VEuPathDB" id="FungiDB:FUN_010754"/>
<dbReference type="InterPro" id="IPR036910">
    <property type="entry name" value="HMG_box_dom_sf"/>
</dbReference>
<evidence type="ECO:0000313" key="2">
    <source>
        <dbReference type="Proteomes" id="UP000234323"/>
    </source>
</evidence>
<dbReference type="VEuPathDB" id="FungiDB:RhiirFUN_016047"/>
<dbReference type="OrthoDB" id="5598240at2759"/>
<protein>
    <recommendedName>
        <fullName evidence="3">MATA-HMG</fullName>
    </recommendedName>
</protein>
<evidence type="ECO:0000313" key="1">
    <source>
        <dbReference type="EMBL" id="PKY48138.1"/>
    </source>
</evidence>
<dbReference type="AlphaFoldDB" id="A0A2I1GNB6"/>
<organism evidence="1 2">
    <name type="scientific">Rhizophagus irregularis</name>
    <dbReference type="NCBI Taxonomy" id="588596"/>
    <lineage>
        <taxon>Eukaryota</taxon>
        <taxon>Fungi</taxon>
        <taxon>Fungi incertae sedis</taxon>
        <taxon>Mucoromycota</taxon>
        <taxon>Glomeromycotina</taxon>
        <taxon>Glomeromycetes</taxon>
        <taxon>Glomerales</taxon>
        <taxon>Glomeraceae</taxon>
        <taxon>Rhizophagus</taxon>
    </lineage>
</organism>
<keyword evidence="2" id="KW-1185">Reference proteome</keyword>
<dbReference type="Proteomes" id="UP000234323">
    <property type="component" value="Unassembled WGS sequence"/>
</dbReference>
<dbReference type="EMBL" id="LLXI01000608">
    <property type="protein sequence ID" value="PKY48138.1"/>
    <property type="molecule type" value="Genomic_DNA"/>
</dbReference>
<gene>
    <name evidence="1" type="ORF">RhiirA4_524412</name>
</gene>